<evidence type="ECO:0000313" key="4">
    <source>
        <dbReference type="Proteomes" id="UP000571554"/>
    </source>
</evidence>
<dbReference type="PRINTS" id="PR01543">
    <property type="entry name" value="ANATRNSFRASE"/>
</dbReference>
<dbReference type="InterPro" id="IPR001447">
    <property type="entry name" value="Arylamine_N-AcTrfase"/>
</dbReference>
<dbReference type="Gene3D" id="2.40.128.150">
    <property type="entry name" value="Cysteine proteinases"/>
    <property type="match status" value="1"/>
</dbReference>
<dbReference type="SUPFAM" id="SSF54001">
    <property type="entry name" value="Cysteine proteinases"/>
    <property type="match status" value="1"/>
</dbReference>
<dbReference type="Pfam" id="PF00797">
    <property type="entry name" value="Acetyltransf_2"/>
    <property type="match status" value="1"/>
</dbReference>
<keyword evidence="4" id="KW-1185">Reference proteome</keyword>
<comment type="similarity">
    <text evidence="1 2">Belongs to the arylamine N-acetyltransferase family.</text>
</comment>
<keyword evidence="3" id="KW-0808">Transferase</keyword>
<dbReference type="GO" id="GO:0046990">
    <property type="term" value="F:N-hydroxyarylamine O-acetyltransferase activity"/>
    <property type="evidence" value="ECO:0007669"/>
    <property type="project" value="UniProtKB-EC"/>
</dbReference>
<accession>A0A7W9WVP2</accession>
<reference evidence="3 4" key="1">
    <citation type="submission" date="2020-08" db="EMBL/GenBank/DDBJ databases">
        <title>Above-ground endophytic microbial communities from plants in different locations in the United States.</title>
        <authorList>
            <person name="Frank C."/>
        </authorList>
    </citation>
    <scope>NUCLEOTIDE SEQUENCE [LARGE SCALE GENOMIC DNA]</scope>
    <source>
        <strain evidence="3 4">WP4_2_2</strain>
    </source>
</reference>
<evidence type="ECO:0000256" key="2">
    <source>
        <dbReference type="RuleBase" id="RU003452"/>
    </source>
</evidence>
<dbReference type="PANTHER" id="PTHR11786">
    <property type="entry name" value="N-HYDROXYARYLAMINE O-ACETYLTRANSFERASE"/>
    <property type="match status" value="1"/>
</dbReference>
<gene>
    <name evidence="3" type="ORF">F4827_005494</name>
</gene>
<keyword evidence="3" id="KW-0012">Acyltransferase</keyword>
<dbReference type="AlphaFoldDB" id="A0A7W9WVP2"/>
<sequence length="283" mass="31705">MSTHPVSQVNLNDYFSRIGYDGPREATLDVLRALHDLHPRAIAFENLGPFAARHVSVSLPAVVAKLVESRRGGYCFEHNTLFAHVLMQLGFEVEPMAARVLYGHPAGASTPRTHMLLRVHVAGQAWLADVGFGGASLSAPLAFAERGVQQTMLEPARLTPIDATEWKLESFDGDTWLDVYRFDDKPAQWVDYEVANWYTSASPQSFFRDNLIACIAHQGWRAVLFNDRYTERDANGQRLTERFMESVADLAQCLQESFNLDTAGFDLPALFARVEGREQSSDR</sequence>
<proteinExistence type="inferred from homology"/>
<dbReference type="EMBL" id="JACHBW010000018">
    <property type="protein sequence ID" value="MBB6105626.1"/>
    <property type="molecule type" value="Genomic_DNA"/>
</dbReference>
<dbReference type="Proteomes" id="UP000571554">
    <property type="component" value="Unassembled WGS sequence"/>
</dbReference>
<dbReference type="EC" id="2.3.1.118" evidence="3"/>
<evidence type="ECO:0000256" key="1">
    <source>
        <dbReference type="ARBA" id="ARBA00006547"/>
    </source>
</evidence>
<evidence type="ECO:0000313" key="3">
    <source>
        <dbReference type="EMBL" id="MBB6105626.1"/>
    </source>
</evidence>
<organism evidence="3 4">
    <name type="scientific">Paraburkholderia bannensis</name>
    <dbReference type="NCBI Taxonomy" id="765414"/>
    <lineage>
        <taxon>Bacteria</taxon>
        <taxon>Pseudomonadati</taxon>
        <taxon>Pseudomonadota</taxon>
        <taxon>Betaproteobacteria</taxon>
        <taxon>Burkholderiales</taxon>
        <taxon>Burkholderiaceae</taxon>
        <taxon>Paraburkholderia</taxon>
    </lineage>
</organism>
<comment type="caution">
    <text evidence="3">The sequence shown here is derived from an EMBL/GenBank/DDBJ whole genome shotgun (WGS) entry which is preliminary data.</text>
</comment>
<dbReference type="RefSeq" id="WP_183729260.1">
    <property type="nucleotide sequence ID" value="NZ_JACHBW010000018.1"/>
</dbReference>
<dbReference type="Gene3D" id="3.30.2140.10">
    <property type="entry name" value="Arylamine N-acetyltransferase"/>
    <property type="match status" value="1"/>
</dbReference>
<dbReference type="InterPro" id="IPR038765">
    <property type="entry name" value="Papain-like_cys_pep_sf"/>
</dbReference>
<dbReference type="PANTHER" id="PTHR11786:SF0">
    <property type="entry name" value="ARYLAMINE N-ACETYLTRANSFERASE 4-RELATED"/>
    <property type="match status" value="1"/>
</dbReference>
<protein>
    <submittedName>
        <fullName evidence="3">N-hydroxyarylamine O-acetyltransferase</fullName>
        <ecNumber evidence="3">2.3.1.118</ecNumber>
    </submittedName>
</protein>
<name>A0A7W9WVP2_9BURK</name>